<reference evidence="12 13" key="1">
    <citation type="journal article" date="2020" name="Microbiol. Resour. Announc.">
        <title>Draft Genome Sequence of a Cladosporium Species Isolated from the Mesophotic Ascidian Didemnum maculosum.</title>
        <authorList>
            <person name="Gioti A."/>
            <person name="Siaperas R."/>
            <person name="Nikolaivits E."/>
            <person name="Le Goff G."/>
            <person name="Ouazzani J."/>
            <person name="Kotoulas G."/>
            <person name="Topakas E."/>
        </authorList>
    </citation>
    <scope>NUCLEOTIDE SEQUENCE [LARGE SCALE GENOMIC DNA]</scope>
    <source>
        <strain evidence="12 13">TM138-S3</strain>
    </source>
</reference>
<evidence type="ECO:0000256" key="2">
    <source>
        <dbReference type="ARBA" id="ARBA00011085"/>
    </source>
</evidence>
<feature type="region of interest" description="Disordered" evidence="10">
    <location>
        <begin position="364"/>
        <end position="387"/>
    </location>
</feature>
<comment type="subcellular location">
    <subcellularLocation>
        <location evidence="1">Membrane</location>
        <topology evidence="1">Multi-pass membrane protein</topology>
    </subcellularLocation>
</comment>
<comment type="caution">
    <text evidence="12">The sequence shown here is derived from an EMBL/GenBank/DDBJ whole genome shotgun (WGS) entry which is preliminary data.</text>
</comment>
<evidence type="ECO:0000256" key="4">
    <source>
        <dbReference type="ARBA" id="ARBA00022692"/>
    </source>
</evidence>
<keyword evidence="8" id="KW-0675">Receptor</keyword>
<keyword evidence="5 11" id="KW-1133">Transmembrane helix</keyword>
<dbReference type="InterPro" id="IPR001499">
    <property type="entry name" value="GPCR_STE3"/>
</dbReference>
<gene>
    <name evidence="12" type="ORF">WHR41_00718</name>
</gene>
<dbReference type="GO" id="GO:0000750">
    <property type="term" value="P:pheromone-dependent signal transduction involved in conjugation with cellular fusion"/>
    <property type="evidence" value="ECO:0007669"/>
    <property type="project" value="TreeGrafter"/>
</dbReference>
<evidence type="ECO:0000256" key="9">
    <source>
        <dbReference type="ARBA" id="ARBA00023224"/>
    </source>
</evidence>
<feature type="transmembrane region" description="Helical" evidence="11">
    <location>
        <begin position="95"/>
        <end position="117"/>
    </location>
</feature>
<evidence type="ECO:0000256" key="8">
    <source>
        <dbReference type="ARBA" id="ARBA00023170"/>
    </source>
</evidence>
<name>A0AB34L2W2_9PEZI</name>
<protein>
    <submittedName>
        <fullName evidence="12">Uncharacterized protein</fullName>
    </submittedName>
</protein>
<dbReference type="PRINTS" id="PR00899">
    <property type="entry name" value="GPCRSTE3"/>
</dbReference>
<keyword evidence="3" id="KW-0589">Pheromone response</keyword>
<dbReference type="PANTHER" id="PTHR28097:SF1">
    <property type="entry name" value="PHEROMONE A FACTOR RECEPTOR"/>
    <property type="match status" value="1"/>
</dbReference>
<organism evidence="12 13">
    <name type="scientific">Cladosporium halotolerans</name>
    <dbReference type="NCBI Taxonomy" id="1052096"/>
    <lineage>
        <taxon>Eukaryota</taxon>
        <taxon>Fungi</taxon>
        <taxon>Dikarya</taxon>
        <taxon>Ascomycota</taxon>
        <taxon>Pezizomycotina</taxon>
        <taxon>Dothideomycetes</taxon>
        <taxon>Dothideomycetidae</taxon>
        <taxon>Cladosporiales</taxon>
        <taxon>Cladosporiaceae</taxon>
        <taxon>Cladosporium</taxon>
    </lineage>
</organism>
<feature type="transmembrane region" description="Helical" evidence="11">
    <location>
        <begin position="137"/>
        <end position="158"/>
    </location>
</feature>
<dbReference type="Pfam" id="PF02076">
    <property type="entry name" value="STE3"/>
    <property type="match status" value="1"/>
</dbReference>
<dbReference type="Proteomes" id="UP000803884">
    <property type="component" value="Unassembled WGS sequence"/>
</dbReference>
<dbReference type="GO" id="GO:0005886">
    <property type="term" value="C:plasma membrane"/>
    <property type="evidence" value="ECO:0007669"/>
    <property type="project" value="TreeGrafter"/>
</dbReference>
<dbReference type="GeneID" id="96002162"/>
<feature type="transmembrane region" description="Helical" evidence="11">
    <location>
        <begin position="20"/>
        <end position="44"/>
    </location>
</feature>
<evidence type="ECO:0000256" key="3">
    <source>
        <dbReference type="ARBA" id="ARBA00022507"/>
    </source>
</evidence>
<evidence type="ECO:0000256" key="1">
    <source>
        <dbReference type="ARBA" id="ARBA00004141"/>
    </source>
</evidence>
<feature type="transmembrane region" description="Helical" evidence="11">
    <location>
        <begin position="56"/>
        <end position="75"/>
    </location>
</feature>
<evidence type="ECO:0000313" key="12">
    <source>
        <dbReference type="EMBL" id="KAL1590702.1"/>
    </source>
</evidence>
<comment type="similarity">
    <text evidence="2">Belongs to the G-protein coupled receptor 4 family.</text>
</comment>
<feature type="compositionally biased region" description="Polar residues" evidence="10">
    <location>
        <begin position="367"/>
        <end position="387"/>
    </location>
</feature>
<feature type="transmembrane region" description="Helical" evidence="11">
    <location>
        <begin position="286"/>
        <end position="304"/>
    </location>
</feature>
<dbReference type="GO" id="GO:0004932">
    <property type="term" value="F:mating-type factor pheromone receptor activity"/>
    <property type="evidence" value="ECO:0007669"/>
    <property type="project" value="InterPro"/>
</dbReference>
<evidence type="ECO:0000256" key="10">
    <source>
        <dbReference type="SAM" id="MobiDB-lite"/>
    </source>
</evidence>
<evidence type="ECO:0000313" key="13">
    <source>
        <dbReference type="Proteomes" id="UP000803884"/>
    </source>
</evidence>
<dbReference type="RefSeq" id="XP_069233807.1">
    <property type="nucleotide sequence ID" value="XM_069369324.1"/>
</dbReference>
<evidence type="ECO:0000256" key="11">
    <source>
        <dbReference type="SAM" id="Phobius"/>
    </source>
</evidence>
<accession>A0AB34L2W2</accession>
<keyword evidence="4 11" id="KW-0812">Transmembrane</keyword>
<dbReference type="CDD" id="cd14966">
    <property type="entry name" value="7tmD_STE3"/>
    <property type="match status" value="1"/>
</dbReference>
<feature type="transmembrane region" description="Helical" evidence="11">
    <location>
        <begin position="186"/>
        <end position="207"/>
    </location>
</feature>
<evidence type="ECO:0000256" key="7">
    <source>
        <dbReference type="ARBA" id="ARBA00023136"/>
    </source>
</evidence>
<evidence type="ECO:0000256" key="5">
    <source>
        <dbReference type="ARBA" id="ARBA00022989"/>
    </source>
</evidence>
<dbReference type="AlphaFoldDB" id="A0AB34L2W2"/>
<keyword evidence="6" id="KW-0297">G-protein coupled receptor</keyword>
<sequence length="518" mass="55815">MDSSLTPSFPTPPTTAPTTPYPASLLLALLSLLLFLLTLPPLYWHLSNANVPAASLILWLQILNLISLTNALLWPHDNTSLWYDGAGLCDVQVKVLAAAYVGVPASVAGVLRGLAGVLDVERGVGLGSGGRGRKRRVVGDLVWCWGVPGLQMVSAWVVQTRRYYVLGIAGCVPAVSSSWVADVLMVAPPVVWVLVGAWFAALVLLRMHRYRRDFTTLLAHSNTNRSRFARLFAICMLWLAVSIPLQAYVIVRQADTQHVPFNWALVHDPEAWRLIEMFPSSGKIYYTRYIWLGGSFMVFVLFGFGRDAGRLYAKGLRAVGLGRCVRVSRGGTTGRSASHAGTISSVGSKARLLFSRKRSVADRTGGLSATDSRSSGLTASSMSEPLSPKTVQHLETVQENARLTTSSGGKPLVQTVSSYLPFWLGGHRKTASLDVEKNAPAASKPRGFHRFTSAFRSPVATSNAGGEPVSMNDILRTRDITISSTAAPASPEPAVPIQGGVVVKKEVRQESEVAVSGL</sequence>
<dbReference type="Gene3D" id="1.20.1070.10">
    <property type="entry name" value="Rhodopsin 7-helix transmembrane proteins"/>
    <property type="match status" value="1"/>
</dbReference>
<dbReference type="EMBL" id="JAAQHG020000002">
    <property type="protein sequence ID" value="KAL1590702.1"/>
    <property type="molecule type" value="Genomic_DNA"/>
</dbReference>
<keyword evidence="9" id="KW-0807">Transducer</keyword>
<dbReference type="PANTHER" id="PTHR28097">
    <property type="entry name" value="PHEROMONE A FACTOR RECEPTOR"/>
    <property type="match status" value="1"/>
</dbReference>
<keyword evidence="13" id="KW-1185">Reference proteome</keyword>
<proteinExistence type="inferred from homology"/>
<evidence type="ECO:0000256" key="6">
    <source>
        <dbReference type="ARBA" id="ARBA00023040"/>
    </source>
</evidence>
<feature type="transmembrane region" description="Helical" evidence="11">
    <location>
        <begin position="228"/>
        <end position="251"/>
    </location>
</feature>
<keyword evidence="7 11" id="KW-0472">Membrane</keyword>